<protein>
    <submittedName>
        <fullName evidence="2">Nif11-like leader peptide family RiPP</fullName>
    </submittedName>
</protein>
<accession>A0ABS5PJV7</accession>
<keyword evidence="3" id="KW-1185">Reference proteome</keyword>
<name>A0ABS5PJV7_9FIRM</name>
<dbReference type="Pfam" id="PF07862">
    <property type="entry name" value="Nif11"/>
    <property type="match status" value="1"/>
</dbReference>
<dbReference type="RefSeq" id="WP_213235142.1">
    <property type="nucleotide sequence ID" value="NZ_JAHBCL010000002.1"/>
</dbReference>
<dbReference type="InterPro" id="IPR022516">
    <property type="entry name" value="CHP03798_Ocin"/>
</dbReference>
<feature type="domain" description="Nif11" evidence="1">
    <location>
        <begin position="2"/>
        <end position="46"/>
    </location>
</feature>
<evidence type="ECO:0000313" key="3">
    <source>
        <dbReference type="Proteomes" id="UP000746471"/>
    </source>
</evidence>
<reference evidence="2 3" key="1">
    <citation type="submission" date="2021-05" db="EMBL/GenBank/DDBJ databases">
        <title>Fusibacter ferrireducens sp. nov., an anaerobic, sulfur- and Fe-reducing bacterium isolated from the mangrove sediment.</title>
        <authorList>
            <person name="Qiu D."/>
        </authorList>
    </citation>
    <scope>NUCLEOTIDE SEQUENCE [LARGE SCALE GENOMIC DNA]</scope>
    <source>
        <strain evidence="2 3">DSM 12116</strain>
    </source>
</reference>
<evidence type="ECO:0000313" key="2">
    <source>
        <dbReference type="EMBL" id="MBS7525358.1"/>
    </source>
</evidence>
<comment type="caution">
    <text evidence="2">The sequence shown here is derived from an EMBL/GenBank/DDBJ whole genome shotgun (WGS) entry which is preliminary data.</text>
</comment>
<proteinExistence type="predicted"/>
<sequence length="86" mass="9278">MEELKRFSNDVMESSDMQTEIKEIGNDIEKLIAYANDKGYNFDLEDVKGIKAGAGELSEDELDSVAGGVMVAKIAASGVANALFIF</sequence>
<evidence type="ECO:0000259" key="1">
    <source>
        <dbReference type="Pfam" id="PF07862"/>
    </source>
</evidence>
<gene>
    <name evidence="2" type="ORF">KHM83_01560</name>
</gene>
<organism evidence="2 3">
    <name type="scientific">Fusibacter paucivorans</name>
    <dbReference type="NCBI Taxonomy" id="76009"/>
    <lineage>
        <taxon>Bacteria</taxon>
        <taxon>Bacillati</taxon>
        <taxon>Bacillota</taxon>
        <taxon>Clostridia</taxon>
        <taxon>Eubacteriales</taxon>
        <taxon>Eubacteriales Family XII. Incertae Sedis</taxon>
        <taxon>Fusibacter</taxon>
    </lineage>
</organism>
<dbReference type="InterPro" id="IPR012903">
    <property type="entry name" value="Nif11"/>
</dbReference>
<dbReference type="EMBL" id="JAHBCL010000002">
    <property type="protein sequence ID" value="MBS7525358.1"/>
    <property type="molecule type" value="Genomic_DNA"/>
</dbReference>
<dbReference type="Proteomes" id="UP000746471">
    <property type="component" value="Unassembled WGS sequence"/>
</dbReference>
<dbReference type="NCBIfam" id="TIGR03798">
    <property type="entry name" value="leader_Nif11"/>
    <property type="match status" value="1"/>
</dbReference>